<dbReference type="Proteomes" id="UP001596147">
    <property type="component" value="Unassembled WGS sequence"/>
</dbReference>
<evidence type="ECO:0000313" key="2">
    <source>
        <dbReference type="Proteomes" id="UP001596147"/>
    </source>
</evidence>
<reference evidence="2" key="1">
    <citation type="journal article" date="2019" name="Int. J. Syst. Evol. Microbiol.">
        <title>The Global Catalogue of Microorganisms (GCM) 10K type strain sequencing project: providing services to taxonomists for standard genome sequencing and annotation.</title>
        <authorList>
            <consortium name="The Broad Institute Genomics Platform"/>
            <consortium name="The Broad Institute Genome Sequencing Center for Infectious Disease"/>
            <person name="Wu L."/>
            <person name="Ma J."/>
        </authorList>
    </citation>
    <scope>NUCLEOTIDE SEQUENCE [LARGE SCALE GENOMIC DNA]</scope>
    <source>
        <strain evidence="2">CGMCC 1.12237</strain>
    </source>
</reference>
<gene>
    <name evidence="1" type="ORF">ACFPM4_12500</name>
</gene>
<protein>
    <submittedName>
        <fullName evidence="1">Competence protein ComK</fullName>
    </submittedName>
</protein>
<dbReference type="Pfam" id="PF06338">
    <property type="entry name" value="ComK"/>
    <property type="match status" value="1"/>
</dbReference>
<evidence type="ECO:0000313" key="1">
    <source>
        <dbReference type="EMBL" id="MFC5465563.1"/>
    </source>
</evidence>
<proteinExistence type="predicted"/>
<comment type="caution">
    <text evidence="1">The sequence shown here is derived from an EMBL/GenBank/DDBJ whole genome shotgun (WGS) entry which is preliminary data.</text>
</comment>
<dbReference type="EMBL" id="JBHSMC010000015">
    <property type="protein sequence ID" value="MFC5465563.1"/>
    <property type="molecule type" value="Genomic_DNA"/>
</dbReference>
<keyword evidence="2" id="KW-1185">Reference proteome</keyword>
<accession>A0ABW0LLV6</accession>
<dbReference type="InterPro" id="IPR010461">
    <property type="entry name" value="ComK"/>
</dbReference>
<dbReference type="RefSeq" id="WP_382352163.1">
    <property type="nucleotide sequence ID" value="NZ_JBHSMC010000015.1"/>
</dbReference>
<sequence>MKLKKEKKYLIKYETVLLEPVFNKYGSLWTQVREWRHSFIVTQKPKEIIEDSLLYYGRGDLNAATKVSRSALNKNVDMPPIMISRQHGLYWFPTQSPSKEDICIWIAAHHISNTSPKTSTETDVFFYNDDKISLPYSQKTTERKIYQAEHLQRTMEHRSRKIQYKLEINASLIKELSNILYSYFIMNKYKSGDDNLTNHNEYLSLERLNNRDAYTS</sequence>
<name>A0ABW0LLV6_9BACI</name>
<organism evidence="1 2">
    <name type="scientific">Lederbergia graminis</name>
    <dbReference type="NCBI Taxonomy" id="735518"/>
    <lineage>
        <taxon>Bacteria</taxon>
        <taxon>Bacillati</taxon>
        <taxon>Bacillota</taxon>
        <taxon>Bacilli</taxon>
        <taxon>Bacillales</taxon>
        <taxon>Bacillaceae</taxon>
        <taxon>Lederbergia</taxon>
    </lineage>
</organism>